<dbReference type="AlphaFoldDB" id="A0A0A0B720"/>
<sequence length="233" mass="24023">MISPVTYRLALLDLDGTLTDSAPAITASVRAAYAAMGVPAPDAATLRTFVGPPIWDNFTAHGVPPELVETGIAAYRADYAERATRDAVLYPGILELLTALRAAGLRTAVATSKPEPTARRIAAHFGLDALVDGVFGASFDQSRASKAAVVAHALDSLGARDLAARGEVVMVGDREHDVLGSRAHGVECIAVTWGYAPPGELKAAAPLATVTTVDELRALLTAGHPGADPVAAP</sequence>
<dbReference type="Proteomes" id="UP000029833">
    <property type="component" value="Unassembled WGS sequence"/>
</dbReference>
<dbReference type="PANTHER" id="PTHR43434:SF20">
    <property type="entry name" value="5'-NUCLEOTIDASE"/>
    <property type="match status" value="1"/>
</dbReference>
<dbReference type="SUPFAM" id="SSF56784">
    <property type="entry name" value="HAD-like"/>
    <property type="match status" value="1"/>
</dbReference>
<dbReference type="InterPro" id="IPR041492">
    <property type="entry name" value="HAD_2"/>
</dbReference>
<proteinExistence type="predicted"/>
<protein>
    <recommendedName>
        <fullName evidence="3">Haloacid dehalogenase</fullName>
    </recommendedName>
</protein>
<reference evidence="1 2" key="1">
    <citation type="submission" date="2013-10" db="EMBL/GenBank/DDBJ databases">
        <authorList>
            <person name="Wang G."/>
            <person name="Zhuang W."/>
        </authorList>
    </citation>
    <scope>NUCLEOTIDE SEQUENCE [LARGE SCALE GENOMIC DNA]</scope>
    <source>
        <strain evidence="1 2">DSM 20118</strain>
    </source>
</reference>
<dbReference type="Pfam" id="PF13419">
    <property type="entry name" value="HAD_2"/>
    <property type="match status" value="1"/>
</dbReference>
<dbReference type="GO" id="GO:0004713">
    <property type="term" value="F:protein tyrosine kinase activity"/>
    <property type="evidence" value="ECO:0007669"/>
    <property type="project" value="TreeGrafter"/>
</dbReference>
<evidence type="ECO:0000313" key="1">
    <source>
        <dbReference type="EMBL" id="KGM01604.1"/>
    </source>
</evidence>
<dbReference type="Gene3D" id="3.40.50.1000">
    <property type="entry name" value="HAD superfamily/HAD-like"/>
    <property type="match status" value="1"/>
</dbReference>
<gene>
    <name evidence="1" type="ORF">Q760_18390</name>
</gene>
<evidence type="ECO:0000313" key="2">
    <source>
        <dbReference type="Proteomes" id="UP000029833"/>
    </source>
</evidence>
<dbReference type="InterPro" id="IPR050155">
    <property type="entry name" value="HAD-like_hydrolase_sf"/>
</dbReference>
<dbReference type="Gene3D" id="1.10.150.240">
    <property type="entry name" value="Putative phosphatase, domain 2"/>
    <property type="match status" value="1"/>
</dbReference>
<evidence type="ECO:0008006" key="3">
    <source>
        <dbReference type="Google" id="ProtNLM"/>
    </source>
</evidence>
<keyword evidence="2" id="KW-1185">Reference proteome</keyword>
<dbReference type="PANTHER" id="PTHR43434">
    <property type="entry name" value="PHOSPHOGLYCOLATE PHOSPHATASE"/>
    <property type="match status" value="1"/>
</dbReference>
<dbReference type="STRING" id="1408250.Q760_18390"/>
<dbReference type="SFLD" id="SFLDG01129">
    <property type="entry name" value="C1.5:_HAD__Beta-PGM__Phosphata"/>
    <property type="match status" value="1"/>
</dbReference>
<name>A0A0A0B720_9CELL</name>
<dbReference type="GO" id="GO:0005829">
    <property type="term" value="C:cytosol"/>
    <property type="evidence" value="ECO:0007669"/>
    <property type="project" value="TreeGrafter"/>
</dbReference>
<dbReference type="SFLD" id="SFLDS00003">
    <property type="entry name" value="Haloacid_Dehalogenase"/>
    <property type="match status" value="1"/>
</dbReference>
<organism evidence="1 2">
    <name type="scientific">Cellulomonas cellasea DSM 20118</name>
    <dbReference type="NCBI Taxonomy" id="1408250"/>
    <lineage>
        <taxon>Bacteria</taxon>
        <taxon>Bacillati</taxon>
        <taxon>Actinomycetota</taxon>
        <taxon>Actinomycetes</taxon>
        <taxon>Micrococcales</taxon>
        <taxon>Cellulomonadaceae</taxon>
        <taxon>Cellulomonas</taxon>
    </lineage>
</organism>
<dbReference type="InterPro" id="IPR036412">
    <property type="entry name" value="HAD-like_sf"/>
</dbReference>
<comment type="caution">
    <text evidence="1">The sequence shown here is derived from an EMBL/GenBank/DDBJ whole genome shotgun (WGS) entry which is preliminary data.</text>
</comment>
<dbReference type="InterPro" id="IPR023198">
    <property type="entry name" value="PGP-like_dom2"/>
</dbReference>
<accession>A0A0A0B720</accession>
<dbReference type="EMBL" id="AXNT01000094">
    <property type="protein sequence ID" value="KGM01604.1"/>
    <property type="molecule type" value="Genomic_DNA"/>
</dbReference>
<dbReference type="InterPro" id="IPR023214">
    <property type="entry name" value="HAD_sf"/>
</dbReference>